<accession>A0A4R1I5L7</accession>
<dbReference type="RefSeq" id="WP_131835857.1">
    <property type="nucleotide sequence ID" value="NZ_SMFY01000002.1"/>
</dbReference>
<organism evidence="3 4">
    <name type="scientific">Ancylobacter aquaticus</name>
    <dbReference type="NCBI Taxonomy" id="100"/>
    <lineage>
        <taxon>Bacteria</taxon>
        <taxon>Pseudomonadati</taxon>
        <taxon>Pseudomonadota</taxon>
        <taxon>Alphaproteobacteria</taxon>
        <taxon>Hyphomicrobiales</taxon>
        <taxon>Xanthobacteraceae</taxon>
        <taxon>Ancylobacter</taxon>
    </lineage>
</organism>
<dbReference type="EMBL" id="SMFY01000002">
    <property type="protein sequence ID" value="TCK28740.1"/>
    <property type="molecule type" value="Genomic_DNA"/>
</dbReference>
<keyword evidence="2" id="KW-0472">Membrane</keyword>
<protein>
    <recommendedName>
        <fullName evidence="5">SH3 domain-containing protein</fullName>
    </recommendedName>
</protein>
<dbReference type="Gene3D" id="2.30.30.40">
    <property type="entry name" value="SH3 Domains"/>
    <property type="match status" value="1"/>
</dbReference>
<dbReference type="AlphaFoldDB" id="A0A4R1I5L7"/>
<evidence type="ECO:0000313" key="3">
    <source>
        <dbReference type="EMBL" id="TCK28740.1"/>
    </source>
</evidence>
<dbReference type="OrthoDB" id="8421932at2"/>
<gene>
    <name evidence="3" type="ORF">EV667_2752</name>
</gene>
<keyword evidence="4" id="KW-1185">Reference proteome</keyword>
<evidence type="ECO:0000313" key="4">
    <source>
        <dbReference type="Proteomes" id="UP000295030"/>
    </source>
</evidence>
<reference evidence="3 4" key="1">
    <citation type="submission" date="2019-03" db="EMBL/GenBank/DDBJ databases">
        <title>Genomic Encyclopedia of Type Strains, Phase IV (KMG-IV): sequencing the most valuable type-strain genomes for metagenomic binning, comparative biology and taxonomic classification.</title>
        <authorList>
            <person name="Goeker M."/>
        </authorList>
    </citation>
    <scope>NUCLEOTIDE SEQUENCE [LARGE SCALE GENOMIC DNA]</scope>
    <source>
        <strain evidence="3 4">DSM 101</strain>
    </source>
</reference>
<feature type="transmembrane region" description="Helical" evidence="2">
    <location>
        <begin position="126"/>
        <end position="149"/>
    </location>
</feature>
<sequence length="414" mass="41159">MPTSSQQPRGTGLSSSLISDFRTIVSSLEQEKADRNGGGPGSESPPVARPQAEAEPRSFGDVRSRIAALGDVSGVLGARSAAPKPEPAAASAAESAQAARRRSFGSAARQPGEAETRRKRSASKDVITWQRLGVLAVFMAVVGGGAVALQSLAAREEAKVAPEVIGNAAVASVAPSALPSDTASGPATAVAAVEVEPAAPSPAASSALVNAMPGNSLPPLLRNATEPLDAAGGSLPVTAFAATPADAGPLSGPVVPEAARAEPAMASIELTAAPAESAATPVALPKEIPLPPSRARERQVAALAAPPAEDQPAAPAEAAEEGYMPAGFGGEPIGTAVTRRPVTMRAAPKRGAAAIGTLPAGQKVDLVVCQQWCEIIVEGKRVFVYKSFIDAGGTAGSAAAAEGAGATPEDAAAE</sequence>
<evidence type="ECO:0000256" key="2">
    <source>
        <dbReference type="SAM" id="Phobius"/>
    </source>
</evidence>
<proteinExistence type="predicted"/>
<feature type="region of interest" description="Disordered" evidence="1">
    <location>
        <begin position="77"/>
        <end position="123"/>
    </location>
</feature>
<evidence type="ECO:0000256" key="1">
    <source>
        <dbReference type="SAM" id="MobiDB-lite"/>
    </source>
</evidence>
<evidence type="ECO:0008006" key="5">
    <source>
        <dbReference type="Google" id="ProtNLM"/>
    </source>
</evidence>
<feature type="region of interest" description="Disordered" evidence="1">
    <location>
        <begin position="1"/>
        <end position="62"/>
    </location>
</feature>
<keyword evidence="2" id="KW-0812">Transmembrane</keyword>
<feature type="compositionally biased region" description="Basic and acidic residues" evidence="1">
    <location>
        <begin position="52"/>
        <end position="62"/>
    </location>
</feature>
<keyword evidence="2" id="KW-1133">Transmembrane helix</keyword>
<feature type="compositionally biased region" description="Low complexity" evidence="1">
    <location>
        <begin position="78"/>
        <end position="109"/>
    </location>
</feature>
<name>A0A4R1I5L7_ANCAQ</name>
<feature type="compositionally biased region" description="Polar residues" evidence="1">
    <location>
        <begin position="1"/>
        <end position="28"/>
    </location>
</feature>
<comment type="caution">
    <text evidence="3">The sequence shown here is derived from an EMBL/GenBank/DDBJ whole genome shotgun (WGS) entry which is preliminary data.</text>
</comment>
<dbReference type="Proteomes" id="UP000295030">
    <property type="component" value="Unassembled WGS sequence"/>
</dbReference>